<feature type="transmembrane region" description="Helical" evidence="1">
    <location>
        <begin position="61"/>
        <end position="81"/>
    </location>
</feature>
<evidence type="ECO:0000256" key="1">
    <source>
        <dbReference type="SAM" id="Phobius"/>
    </source>
</evidence>
<dbReference type="Pfam" id="PF13630">
    <property type="entry name" value="SdpI"/>
    <property type="match status" value="1"/>
</dbReference>
<dbReference type="InterPro" id="IPR025962">
    <property type="entry name" value="SdpI/YhfL"/>
</dbReference>
<name>A0A415P818_9FIRM</name>
<keyword evidence="1" id="KW-0472">Membrane</keyword>
<evidence type="ECO:0000313" key="3">
    <source>
        <dbReference type="Proteomes" id="UP000284868"/>
    </source>
</evidence>
<feature type="transmembrane region" description="Helical" evidence="1">
    <location>
        <begin position="87"/>
        <end position="108"/>
    </location>
</feature>
<protein>
    <recommendedName>
        <fullName evidence="4">SdpI family protein</fullName>
    </recommendedName>
</protein>
<evidence type="ECO:0000313" key="2">
    <source>
        <dbReference type="EMBL" id="RHM08827.1"/>
    </source>
</evidence>
<keyword evidence="1" id="KW-1133">Transmembrane helix</keyword>
<dbReference type="AlphaFoldDB" id="A0A415P818"/>
<evidence type="ECO:0008006" key="4">
    <source>
        <dbReference type="Google" id="ProtNLM"/>
    </source>
</evidence>
<accession>A0A415P818</accession>
<organism evidence="2 3">
    <name type="scientific">Amedibacillus dolichus</name>
    <dbReference type="NCBI Taxonomy" id="31971"/>
    <lineage>
        <taxon>Bacteria</taxon>
        <taxon>Bacillati</taxon>
        <taxon>Bacillota</taxon>
        <taxon>Erysipelotrichia</taxon>
        <taxon>Erysipelotrichales</taxon>
        <taxon>Erysipelotrichaceae</taxon>
        <taxon>Amedibacillus</taxon>
    </lineage>
</organism>
<comment type="caution">
    <text evidence="2">The sequence shown here is derived from an EMBL/GenBank/DDBJ whole genome shotgun (WGS) entry which is preliminary data.</text>
</comment>
<dbReference type="RefSeq" id="WP_022419907.1">
    <property type="nucleotide sequence ID" value="NZ_QRPK01000044.1"/>
</dbReference>
<feature type="transmembrane region" description="Helical" evidence="1">
    <location>
        <begin position="6"/>
        <end position="26"/>
    </location>
</feature>
<dbReference type="Proteomes" id="UP000284868">
    <property type="component" value="Unassembled WGS sequence"/>
</dbReference>
<proteinExistence type="predicted"/>
<reference evidence="2 3" key="1">
    <citation type="submission" date="2018-08" db="EMBL/GenBank/DDBJ databases">
        <title>A genome reference for cultivated species of the human gut microbiota.</title>
        <authorList>
            <person name="Zou Y."/>
            <person name="Xue W."/>
            <person name="Luo G."/>
        </authorList>
    </citation>
    <scope>NUCLEOTIDE SEQUENCE [LARGE SCALE GENOMIC DNA]</scope>
    <source>
        <strain evidence="2 3">AF35-6BH</strain>
    </source>
</reference>
<keyword evidence="1" id="KW-0812">Transmembrane</keyword>
<keyword evidence="3" id="KW-1185">Reference proteome</keyword>
<sequence>MWFWIFMLCIDLLTPLLMVGFGKYFFKHTSKDINEIFGYRTAMSMKNKDTWVFAHTYCGKLWYVGGLLLLPISLSVMLAVIGKTENTIGIVGAALCFAQLILLVGAIIPTERALRKNFDRNGNRR</sequence>
<dbReference type="OrthoDB" id="3173919at2"/>
<dbReference type="EMBL" id="QRPK01000044">
    <property type="protein sequence ID" value="RHM08827.1"/>
    <property type="molecule type" value="Genomic_DNA"/>
</dbReference>
<gene>
    <name evidence="2" type="ORF">DWZ83_07880</name>
</gene>